<keyword evidence="1 3" id="KW-0479">Metal-binding</keyword>
<dbReference type="InterPro" id="IPR005584">
    <property type="entry name" value="DNA_gyrase_inhibitor_YacG"/>
</dbReference>
<keyword evidence="5" id="KW-1185">Reference proteome</keyword>
<comment type="cofactor">
    <cofactor evidence="3">
        <name>Zn(2+)</name>
        <dbReference type="ChEBI" id="CHEBI:29105"/>
    </cofactor>
    <text evidence="3">Binds 1 zinc ion.</text>
</comment>
<comment type="function">
    <text evidence="3">Inhibits all the catalytic activities of DNA gyrase by preventing its interaction with DNA. Acts by binding directly to the C-terminal domain of GyrB, which probably disrupts DNA binding by the gyrase.</text>
</comment>
<dbReference type="AlphaFoldDB" id="A0A4S8F9S2"/>
<name>A0A4S8F9S2_9BURK</name>
<comment type="subunit">
    <text evidence="3">Interacts with GyrB.</text>
</comment>
<sequence length="64" mass="7012">MVEPSSPPTVACPQCGTPCLFAPSNRWRPFCSERCKMIDMGAWASEEFRIQAAPPIPDDGSELV</sequence>
<evidence type="ECO:0000256" key="2">
    <source>
        <dbReference type="ARBA" id="ARBA00022833"/>
    </source>
</evidence>
<comment type="caution">
    <text evidence="4">The sequence shown here is derived from an EMBL/GenBank/DDBJ whole genome shotgun (WGS) entry which is preliminary data.</text>
</comment>
<evidence type="ECO:0000313" key="4">
    <source>
        <dbReference type="EMBL" id="THU04027.1"/>
    </source>
</evidence>
<dbReference type="SUPFAM" id="SSF57716">
    <property type="entry name" value="Glucocorticoid receptor-like (DNA-binding domain)"/>
    <property type="match status" value="1"/>
</dbReference>
<dbReference type="PANTHER" id="PTHR36150:SF1">
    <property type="entry name" value="DNA GYRASE INHIBITOR YACG"/>
    <property type="match status" value="1"/>
</dbReference>
<reference evidence="4 5" key="1">
    <citation type="journal article" date="2015" name="Antonie Van Leeuwenhoek">
        <title>Lampropedia puyangensis sp. nov., isolated from symptomatic bark of Populus ? euramericana canker and emended description of Lampropedia hyalina (Ehrenberg 1832) Lee et al. 2004.</title>
        <authorList>
            <person name="Li Y."/>
            <person name="Wang T."/>
            <person name="Piao C.G."/>
            <person name="Wang L.F."/>
            <person name="Tian G.Z."/>
            <person name="Zhu T.H."/>
            <person name="Guo M.W."/>
        </authorList>
    </citation>
    <scope>NUCLEOTIDE SEQUENCE [LARGE SCALE GENOMIC DNA]</scope>
    <source>
        <strain evidence="4 5">2-bin</strain>
    </source>
</reference>
<evidence type="ECO:0000256" key="1">
    <source>
        <dbReference type="ARBA" id="ARBA00022723"/>
    </source>
</evidence>
<dbReference type="OrthoDB" id="9809663at2"/>
<dbReference type="Pfam" id="PF03884">
    <property type="entry name" value="YacG"/>
    <property type="match status" value="1"/>
</dbReference>
<dbReference type="PANTHER" id="PTHR36150">
    <property type="entry name" value="DNA GYRASE INHIBITOR YACG"/>
    <property type="match status" value="1"/>
</dbReference>
<protein>
    <recommendedName>
        <fullName evidence="3">DNA gyrase inhibitor YacG</fullName>
    </recommendedName>
</protein>
<evidence type="ECO:0000313" key="5">
    <source>
        <dbReference type="Proteomes" id="UP000308917"/>
    </source>
</evidence>
<dbReference type="HAMAP" id="MF_00649">
    <property type="entry name" value="DNA_gyrase_inhibitor_YacG"/>
    <property type="match status" value="1"/>
</dbReference>
<feature type="binding site" evidence="3">
    <location>
        <position position="12"/>
    </location>
    <ligand>
        <name>Zn(2+)</name>
        <dbReference type="ChEBI" id="CHEBI:29105"/>
    </ligand>
</feature>
<proteinExistence type="inferred from homology"/>
<feature type="binding site" evidence="3">
    <location>
        <position position="35"/>
    </location>
    <ligand>
        <name>Zn(2+)</name>
        <dbReference type="ChEBI" id="CHEBI:29105"/>
    </ligand>
</feature>
<dbReference type="GO" id="GO:0006355">
    <property type="term" value="P:regulation of DNA-templated transcription"/>
    <property type="evidence" value="ECO:0007669"/>
    <property type="project" value="InterPro"/>
</dbReference>
<dbReference type="GO" id="GO:0008657">
    <property type="term" value="F:DNA topoisomerase type II (double strand cut, ATP-hydrolyzing) inhibitor activity"/>
    <property type="evidence" value="ECO:0007669"/>
    <property type="project" value="UniProtKB-UniRule"/>
</dbReference>
<keyword evidence="2 3" id="KW-0862">Zinc</keyword>
<dbReference type="InterPro" id="IPR013088">
    <property type="entry name" value="Znf_NHR/GATA"/>
</dbReference>
<evidence type="ECO:0000256" key="3">
    <source>
        <dbReference type="HAMAP-Rule" id="MF_00649"/>
    </source>
</evidence>
<dbReference type="EMBL" id="STFG01000003">
    <property type="protein sequence ID" value="THU04027.1"/>
    <property type="molecule type" value="Genomic_DNA"/>
</dbReference>
<gene>
    <name evidence="3 4" type="primary">yacG</name>
    <name evidence="4" type="ORF">E9531_04700</name>
</gene>
<dbReference type="RefSeq" id="WP_136572593.1">
    <property type="nucleotide sequence ID" value="NZ_STFG01000003.1"/>
</dbReference>
<feature type="binding site" evidence="3">
    <location>
        <position position="31"/>
    </location>
    <ligand>
        <name>Zn(2+)</name>
        <dbReference type="ChEBI" id="CHEBI:29105"/>
    </ligand>
</feature>
<accession>A0A4S8F9S2</accession>
<feature type="binding site" evidence="3">
    <location>
        <position position="15"/>
    </location>
    <ligand>
        <name>Zn(2+)</name>
        <dbReference type="ChEBI" id="CHEBI:29105"/>
    </ligand>
</feature>
<organism evidence="4 5">
    <name type="scientific">Lampropedia puyangensis</name>
    <dbReference type="NCBI Taxonomy" id="1330072"/>
    <lineage>
        <taxon>Bacteria</taxon>
        <taxon>Pseudomonadati</taxon>
        <taxon>Pseudomonadota</taxon>
        <taxon>Betaproteobacteria</taxon>
        <taxon>Burkholderiales</taxon>
        <taxon>Comamonadaceae</taxon>
        <taxon>Lampropedia</taxon>
    </lineage>
</organism>
<dbReference type="Gene3D" id="3.30.50.10">
    <property type="entry name" value="Erythroid Transcription Factor GATA-1, subunit A"/>
    <property type="match status" value="1"/>
</dbReference>
<comment type="similarity">
    <text evidence="3">Belongs to the DNA gyrase inhibitor YacG family.</text>
</comment>
<dbReference type="Proteomes" id="UP000308917">
    <property type="component" value="Unassembled WGS sequence"/>
</dbReference>
<dbReference type="GO" id="GO:0008270">
    <property type="term" value="F:zinc ion binding"/>
    <property type="evidence" value="ECO:0007669"/>
    <property type="project" value="UniProtKB-UniRule"/>
</dbReference>